<keyword evidence="9" id="KW-1185">Reference proteome</keyword>
<evidence type="ECO:0000259" key="7">
    <source>
        <dbReference type="PROSITE" id="PS50983"/>
    </source>
</evidence>
<feature type="signal peptide" evidence="6">
    <location>
        <begin position="1"/>
        <end position="25"/>
    </location>
</feature>
<feature type="domain" description="Fe/B12 periplasmic-binding" evidence="7">
    <location>
        <begin position="44"/>
        <end position="311"/>
    </location>
</feature>
<dbReference type="PROSITE" id="PS50983">
    <property type="entry name" value="FE_B12_PBP"/>
    <property type="match status" value="1"/>
</dbReference>
<dbReference type="Proteomes" id="UP000182769">
    <property type="component" value="Unassembled WGS sequence"/>
</dbReference>
<protein>
    <submittedName>
        <fullName evidence="8">ABC-type Fe3+-hydroxamate transport system, periplasmic component</fullName>
    </submittedName>
</protein>
<evidence type="ECO:0000256" key="2">
    <source>
        <dbReference type="ARBA" id="ARBA00008814"/>
    </source>
</evidence>
<feature type="chain" id="PRO_5005505784" evidence="6">
    <location>
        <begin position="26"/>
        <end position="311"/>
    </location>
</feature>
<evidence type="ECO:0000313" key="8">
    <source>
        <dbReference type="EMBL" id="CUB05310.1"/>
    </source>
</evidence>
<dbReference type="Pfam" id="PF01497">
    <property type="entry name" value="Peripla_BP_2"/>
    <property type="match status" value="1"/>
</dbReference>
<sequence>MSFKRCLMLTTAATAVTLFANGVFADVTVETKYGPVTVKDDVKTIVTLHEGALDVMSAINFPVAGSVATRGSETVSDYLADRQPNIHIVGSARETNLEAVIKEQPDVILASNTLSKEQYLILSKIAPTIVPEWSFDTPNAWRKEAALFGIVTGKSAEVEQALHAVDTRAAEIKKKVEQTIPADERQVYIARWMPQGPMVMSKDLFAGSLLAQTGFEPQDGGLLKQGRPHSSILSLENIGVIDQDWLIMATLNKDGQEAFDAAKQSSAFSRLNVVQSNHVQTVDGQVWSSTSGPLAAQVVLDDIEQLLDQQH</sequence>
<keyword evidence="4" id="KW-0410">Iron transport</keyword>
<dbReference type="Gene3D" id="3.40.50.1980">
    <property type="entry name" value="Nitrogenase molybdenum iron protein domain"/>
    <property type="match status" value="2"/>
</dbReference>
<evidence type="ECO:0000256" key="3">
    <source>
        <dbReference type="ARBA" id="ARBA00022448"/>
    </source>
</evidence>
<comment type="subcellular location">
    <subcellularLocation>
        <location evidence="1">Cell envelope</location>
    </subcellularLocation>
</comment>
<keyword evidence="4" id="KW-0406">Ion transport</keyword>
<dbReference type="PANTHER" id="PTHR30532:SF1">
    <property type="entry name" value="IRON(3+)-HYDROXAMATE-BINDING PROTEIN FHUD"/>
    <property type="match status" value="1"/>
</dbReference>
<name>A0A0K6IQC2_9GAMM</name>
<comment type="similarity">
    <text evidence="2">Belongs to the bacterial solute-binding protein 8 family.</text>
</comment>
<dbReference type="GO" id="GO:0030288">
    <property type="term" value="C:outer membrane-bounded periplasmic space"/>
    <property type="evidence" value="ECO:0007669"/>
    <property type="project" value="TreeGrafter"/>
</dbReference>
<keyword evidence="3" id="KW-0813">Transport</keyword>
<evidence type="ECO:0000313" key="9">
    <source>
        <dbReference type="Proteomes" id="UP000182769"/>
    </source>
</evidence>
<reference evidence="9" key="1">
    <citation type="submission" date="2015-08" db="EMBL/GenBank/DDBJ databases">
        <authorList>
            <person name="Varghese N."/>
        </authorList>
    </citation>
    <scope>NUCLEOTIDE SEQUENCE [LARGE SCALE GENOMIC DNA]</scope>
    <source>
        <strain evidence="9">JCM 18476</strain>
    </source>
</reference>
<keyword evidence="4" id="KW-0408">Iron</keyword>
<dbReference type="RefSeq" id="WP_072242126.1">
    <property type="nucleotide sequence ID" value="NZ_CYHG01000010.1"/>
</dbReference>
<dbReference type="InterPro" id="IPR002491">
    <property type="entry name" value="ABC_transptr_periplasmic_BD"/>
</dbReference>
<dbReference type="AlphaFoldDB" id="A0A0K6IQC2"/>
<evidence type="ECO:0000256" key="4">
    <source>
        <dbReference type="ARBA" id="ARBA00022496"/>
    </source>
</evidence>
<dbReference type="EMBL" id="CYHG01000010">
    <property type="protein sequence ID" value="CUB05310.1"/>
    <property type="molecule type" value="Genomic_DNA"/>
</dbReference>
<evidence type="ECO:0000256" key="6">
    <source>
        <dbReference type="SAM" id="SignalP"/>
    </source>
</evidence>
<dbReference type="SUPFAM" id="SSF53807">
    <property type="entry name" value="Helical backbone' metal receptor"/>
    <property type="match status" value="1"/>
</dbReference>
<dbReference type="PANTHER" id="PTHR30532">
    <property type="entry name" value="IRON III DICITRATE-BINDING PERIPLASMIC PROTEIN"/>
    <property type="match status" value="1"/>
</dbReference>
<evidence type="ECO:0000256" key="1">
    <source>
        <dbReference type="ARBA" id="ARBA00004196"/>
    </source>
</evidence>
<keyword evidence="5 6" id="KW-0732">Signal</keyword>
<accession>A0A0K6IQC2</accession>
<evidence type="ECO:0000256" key="5">
    <source>
        <dbReference type="ARBA" id="ARBA00022729"/>
    </source>
</evidence>
<proteinExistence type="inferred from homology"/>
<dbReference type="GO" id="GO:1901678">
    <property type="term" value="P:iron coordination entity transport"/>
    <property type="evidence" value="ECO:0007669"/>
    <property type="project" value="UniProtKB-ARBA"/>
</dbReference>
<dbReference type="STRING" id="1137284.GCA_001418205_02882"/>
<gene>
    <name evidence="8" type="ORF">Ga0061065_11041</name>
</gene>
<organism evidence="8 9">
    <name type="scientific">Marinomonas fungiae</name>
    <dbReference type="NCBI Taxonomy" id="1137284"/>
    <lineage>
        <taxon>Bacteria</taxon>
        <taxon>Pseudomonadati</taxon>
        <taxon>Pseudomonadota</taxon>
        <taxon>Gammaproteobacteria</taxon>
        <taxon>Oceanospirillales</taxon>
        <taxon>Oceanospirillaceae</taxon>
        <taxon>Marinomonas</taxon>
    </lineage>
</organism>
<dbReference type="InterPro" id="IPR051313">
    <property type="entry name" value="Bact_iron-sidero_bind"/>
</dbReference>